<keyword evidence="2" id="KW-0808">Transferase</keyword>
<organism evidence="2 3">
    <name type="scientific">Allomesorhizobium camelthorni</name>
    <dbReference type="NCBI Taxonomy" id="475069"/>
    <lineage>
        <taxon>Bacteria</taxon>
        <taxon>Pseudomonadati</taxon>
        <taxon>Pseudomonadota</taxon>
        <taxon>Alphaproteobacteria</taxon>
        <taxon>Hyphomicrobiales</taxon>
        <taxon>Phyllobacteriaceae</taxon>
        <taxon>Allomesorhizobium</taxon>
    </lineage>
</organism>
<evidence type="ECO:0000313" key="2">
    <source>
        <dbReference type="EMBL" id="NGO55972.1"/>
    </source>
</evidence>
<name>A0A6G4WMC9_9HYPH</name>
<proteinExistence type="predicted"/>
<keyword evidence="2" id="KW-0489">Methyltransferase</keyword>
<dbReference type="GO" id="GO:0032259">
    <property type="term" value="P:methylation"/>
    <property type="evidence" value="ECO:0007669"/>
    <property type="project" value="UniProtKB-KW"/>
</dbReference>
<feature type="non-terminal residue" evidence="2">
    <location>
        <position position="1"/>
    </location>
</feature>
<dbReference type="EMBL" id="JAAKZF010000159">
    <property type="protein sequence ID" value="NGO55972.1"/>
    <property type="molecule type" value="Genomic_DNA"/>
</dbReference>
<dbReference type="GO" id="GO:0008168">
    <property type="term" value="F:methyltransferase activity"/>
    <property type="evidence" value="ECO:0007669"/>
    <property type="project" value="UniProtKB-KW"/>
</dbReference>
<sequence>IPDHDHYRGSFGGRVYPLWHDAAAKTPNIPPHLLGLLADVYGHPVSAEDIMAYLAAIMAHPAFTARFQPDLVQPGLRVPLTADPALFAEAAALGREVIWLHTYGERFADPAAGLPKAPPRMAEGERPFIPEEGGIPGKPEPLPDTMEYDAAKRRLHVGKGFVDNVSPEMWNYEVSGKQVVWHWFSYRRRDRTRPQIGDKRPPSPLDSVQPDHWLAEYTSDLIDLLNVLGRVVALEPVQADLMERILKAELIKADHLKAALGDDGKDN</sequence>
<protein>
    <submittedName>
        <fullName evidence="2">DNA methyltransferase</fullName>
    </submittedName>
</protein>
<gene>
    <name evidence="2" type="ORF">G6N73_34095</name>
</gene>
<dbReference type="Pfam" id="PF18135">
    <property type="entry name" value="Type_ISP_C"/>
    <property type="match status" value="1"/>
</dbReference>
<evidence type="ECO:0000313" key="3">
    <source>
        <dbReference type="Proteomes" id="UP001642900"/>
    </source>
</evidence>
<accession>A0A6G4WMC9</accession>
<dbReference type="Proteomes" id="UP001642900">
    <property type="component" value="Unassembled WGS sequence"/>
</dbReference>
<dbReference type="AlphaFoldDB" id="A0A6G4WMC9"/>
<comment type="caution">
    <text evidence="2">The sequence shown here is derived from an EMBL/GenBank/DDBJ whole genome shotgun (WGS) entry which is preliminary data.</text>
</comment>
<evidence type="ECO:0000259" key="1">
    <source>
        <dbReference type="Pfam" id="PF18135"/>
    </source>
</evidence>
<feature type="domain" description="Type ISP restriction-modification enzyme LLaBIII C-terminal specificity" evidence="1">
    <location>
        <begin position="1"/>
        <end position="223"/>
    </location>
</feature>
<keyword evidence="3" id="KW-1185">Reference proteome</keyword>
<dbReference type="InterPro" id="IPR041635">
    <property type="entry name" value="Type_ISP_LLaBIII_C"/>
</dbReference>
<dbReference type="RefSeq" id="WP_343044841.1">
    <property type="nucleotide sequence ID" value="NZ_JAAKZF010000159.1"/>
</dbReference>
<reference evidence="2 3" key="1">
    <citation type="submission" date="2020-02" db="EMBL/GenBank/DDBJ databases">
        <title>Genome sequence of strain CCNWXJ40-4.</title>
        <authorList>
            <person name="Gao J."/>
            <person name="Sun J."/>
        </authorList>
    </citation>
    <scope>NUCLEOTIDE SEQUENCE [LARGE SCALE GENOMIC DNA]</scope>
    <source>
        <strain evidence="2 3">CCNWXJ 40-4</strain>
    </source>
</reference>